<keyword evidence="4" id="KW-1185">Reference proteome</keyword>
<dbReference type="SUPFAM" id="SSF52540">
    <property type="entry name" value="P-loop containing nucleoside triphosphate hydrolases"/>
    <property type="match status" value="1"/>
</dbReference>
<reference evidence="3 4" key="1">
    <citation type="submission" date="2019-02" db="EMBL/GenBank/DDBJ databases">
        <title>Deep-cultivation of Planctomycetes and their phenomic and genomic characterization uncovers novel biology.</title>
        <authorList>
            <person name="Wiegand S."/>
            <person name="Jogler M."/>
            <person name="Boedeker C."/>
            <person name="Pinto D."/>
            <person name="Vollmers J."/>
            <person name="Rivas-Marin E."/>
            <person name="Kohn T."/>
            <person name="Peeters S.H."/>
            <person name="Heuer A."/>
            <person name="Rast P."/>
            <person name="Oberbeckmann S."/>
            <person name="Bunk B."/>
            <person name="Jeske O."/>
            <person name="Meyerdierks A."/>
            <person name="Storesund J.E."/>
            <person name="Kallscheuer N."/>
            <person name="Luecker S."/>
            <person name="Lage O.M."/>
            <person name="Pohl T."/>
            <person name="Merkel B.J."/>
            <person name="Hornburger P."/>
            <person name="Mueller R.-W."/>
            <person name="Bruemmer F."/>
            <person name="Labrenz M."/>
            <person name="Spormann A.M."/>
            <person name="Op den Camp H."/>
            <person name="Overmann J."/>
            <person name="Amann R."/>
            <person name="Jetten M.S.M."/>
            <person name="Mascher T."/>
            <person name="Medema M.H."/>
            <person name="Devos D.P."/>
            <person name="Kaster A.-K."/>
            <person name="Ovreas L."/>
            <person name="Rohde M."/>
            <person name="Galperin M.Y."/>
            <person name="Jogler C."/>
        </authorList>
    </citation>
    <scope>NUCLEOTIDE SEQUENCE [LARGE SCALE GENOMIC DNA]</scope>
    <source>
        <strain evidence="3 4">Poly24</strain>
    </source>
</reference>
<evidence type="ECO:0000313" key="3">
    <source>
        <dbReference type="EMBL" id="QDV68039.1"/>
    </source>
</evidence>
<evidence type="ECO:0000256" key="1">
    <source>
        <dbReference type="SAM" id="Coils"/>
    </source>
</evidence>
<dbReference type="AlphaFoldDB" id="A0A518JR71"/>
<protein>
    <submittedName>
        <fullName evidence="3">Chromosome partition protein Smc</fullName>
    </submittedName>
</protein>
<name>A0A518JR71_9BACT</name>
<evidence type="ECO:0000256" key="2">
    <source>
        <dbReference type="SAM" id="MobiDB-lite"/>
    </source>
</evidence>
<accession>A0A518JR71</accession>
<feature type="coiled-coil region" evidence="1">
    <location>
        <begin position="679"/>
        <end position="802"/>
    </location>
</feature>
<dbReference type="InterPro" id="IPR013496">
    <property type="entry name" value="CHP02680"/>
</dbReference>
<dbReference type="NCBIfam" id="TIGR02680">
    <property type="entry name" value="TIGR02680 family protein"/>
    <property type="match status" value="1"/>
</dbReference>
<gene>
    <name evidence="3" type="primary">smc_3</name>
    <name evidence="3" type="ORF">Poly24_17450</name>
</gene>
<dbReference type="InterPro" id="IPR027417">
    <property type="entry name" value="P-loop_NTPase"/>
</dbReference>
<feature type="region of interest" description="Disordered" evidence="2">
    <location>
        <begin position="1236"/>
        <end position="1256"/>
    </location>
</feature>
<feature type="coiled-coil region" evidence="1">
    <location>
        <begin position="332"/>
        <end position="359"/>
    </location>
</feature>
<dbReference type="Pfam" id="PF13558">
    <property type="entry name" value="SbcC_Walker_B"/>
    <property type="match status" value="1"/>
</dbReference>
<proteinExistence type="predicted"/>
<keyword evidence="1" id="KW-0175">Coiled coil</keyword>
<dbReference type="KEGG" id="rcf:Poly24_17450"/>
<organism evidence="3 4">
    <name type="scientific">Rosistilla carotiformis</name>
    <dbReference type="NCBI Taxonomy" id="2528017"/>
    <lineage>
        <taxon>Bacteria</taxon>
        <taxon>Pseudomonadati</taxon>
        <taxon>Planctomycetota</taxon>
        <taxon>Planctomycetia</taxon>
        <taxon>Pirellulales</taxon>
        <taxon>Pirellulaceae</taxon>
        <taxon>Rosistilla</taxon>
    </lineage>
</organism>
<evidence type="ECO:0000313" key="4">
    <source>
        <dbReference type="Proteomes" id="UP000315082"/>
    </source>
</evidence>
<dbReference type="CDD" id="cd00267">
    <property type="entry name" value="ABC_ATPase"/>
    <property type="match status" value="1"/>
</dbReference>
<dbReference type="Proteomes" id="UP000315082">
    <property type="component" value="Chromosome"/>
</dbReference>
<sequence>MAIRAVRGGPMKSWFFVTPRRVDESFTLKSIDGVPLTQRQLTDVLGDTGQVIESATDYRRVIDEKLFRLGERYEPLVDLLLQLRQPQLAKKLDIDQLEAALRGALPPLKEALLDDAAEAFRDLDHYRTSLAADRQMLGDVERFLRPYRDHVRRGVLRAIRQLTSANSRYETVQKSLRALAEKREQDKLSLETLSDRRQQARIDIESARAAVSELEQSPEMGDARRLDELRRTVDRLARQETDGQRDQDAAIAQQNAAEQFLTNCETRLENQFKILTGDSARIRKAAAPEALQNQHREMVDGNLAQKDVDGFQQSLRSLSEAAVGFTKSAKHLKKLDDAIEQARREREAARQNVQRLTTDAMLRSDALESSQQKCEHAVATTWQAILDWYESATLLRDFLPAIESWSDTWNAWIETADAVDPCAEILRRVEAETVARAARESTQYHAEIERIDVAIGVAEAETLRLKSGETIVPPTREDHDVSHREQLAGAPFWQLVDFRSEVPDRERGGWEAALQDSGILDAWVTPDGTVFDAGDKILDLQLLCDREHTLEDSRQLGCVLEAAEGVSKVRSQTIQRLLSVIGVGEDAGATWVANGGRWQNGQLRGQWAKPRPQFIGEETRQAFRESRIAELASELVQHDKTKIQWQEKLADVREKKEQRLLFAGKFPSRQNVVQTTFDVDNARREADAAQDLLQKAQQVEAERASEVDRRVARRNADADDLRLSAWASRVGELQDRLNEYSQQLSTLEAKGESLVSASSQVEHAELSLSQANERQIDTRARFESLQIELGKQRQRVRELEAAVGKDASEFIERLERKRGDLKTHEDSIDSIGKEISALDKSIAVTESKLEGLQTESNDTDERRRECADWFSSLHSHGLIELAVESASPPELPCSMTQAIKFARLTDGQLSGTSVDDEAWHRSQNKVHEAQTELQQTVLSQDGLAVEVDHIRDGLQLVTLTMQGERLAPSLAISRLKADIENRDRILDEKEQATLEKYLLGEVAEGLRSGMRMASELVDLMTREVSSRPMKTGLQMRFKWSRDADGPPGLEEACEVLATSSATWSPDERDQIKQFLQRCIRQSRESEASGSWHDHLRTALDYRLWHRIEIYRRSGPDASWQRLTRRTYGSGSGGEKAISLTLPQLAAAAAYYQTADKLAPRFILLDEAFAGVSPDMRESCMELIAAFKLDVVMTSEIEWGMYAGVRQLAICQLDRFADIGAVVNRVFIWNGKQLRDAKSRDEPTADEGPSLFGEEPQ</sequence>
<feature type="coiled-coil region" evidence="1">
    <location>
        <begin position="190"/>
        <end position="217"/>
    </location>
</feature>
<dbReference type="EMBL" id="CP036348">
    <property type="protein sequence ID" value="QDV68039.1"/>
    <property type="molecule type" value="Genomic_DNA"/>
</dbReference>